<accession>A0A6J4VRJ0</accession>
<dbReference type="EMBL" id="CADCWM010000880">
    <property type="protein sequence ID" value="CAA9583488.1"/>
    <property type="molecule type" value="Genomic_DNA"/>
</dbReference>
<sequence length="255" mass="27599">MSFAILTIFAKVTILPIAVLGGGTAMAAVTKEIVRRDAHTLARLVEEVAEQSQPAELAAIHDALGRALATLRRVVSPPPIGAYETGVDHELRRAYFPQPRSPRRPIGARELREADTRWDAARERGHRHREEALAALGPMLTPGEVAARLGVSTVTVNNWRRGRKLLGLRFDDHQFLYPLFQFAESPAEGERGVLRGFDELLGLLGALPPWQQASFFLAPSPSLGGRSPLDVLRVGDAAGLARVRELAAGAGEMGA</sequence>
<dbReference type="AlphaFoldDB" id="A0A6J4VRJ0"/>
<protein>
    <recommendedName>
        <fullName evidence="2">Antitoxin Xre/MbcA/ParS-like toxin-binding domain-containing protein</fullName>
    </recommendedName>
</protein>
<evidence type="ECO:0008006" key="2">
    <source>
        <dbReference type="Google" id="ProtNLM"/>
    </source>
</evidence>
<evidence type="ECO:0000313" key="1">
    <source>
        <dbReference type="EMBL" id="CAA9583488.1"/>
    </source>
</evidence>
<name>A0A6J4VRJ0_9BACT</name>
<proteinExistence type="predicted"/>
<gene>
    <name evidence="1" type="ORF">AVDCRST_MAG88-3629</name>
</gene>
<organism evidence="1">
    <name type="scientific">uncultured Thermomicrobiales bacterium</name>
    <dbReference type="NCBI Taxonomy" id="1645740"/>
    <lineage>
        <taxon>Bacteria</taxon>
        <taxon>Pseudomonadati</taxon>
        <taxon>Thermomicrobiota</taxon>
        <taxon>Thermomicrobia</taxon>
        <taxon>Thermomicrobiales</taxon>
        <taxon>environmental samples</taxon>
    </lineage>
</organism>
<reference evidence="1" key="1">
    <citation type="submission" date="2020-02" db="EMBL/GenBank/DDBJ databases">
        <authorList>
            <person name="Meier V. D."/>
        </authorList>
    </citation>
    <scope>NUCLEOTIDE SEQUENCE</scope>
    <source>
        <strain evidence="1">AVDCRST_MAG88</strain>
    </source>
</reference>